<feature type="coiled-coil region" evidence="3">
    <location>
        <begin position="147"/>
        <end position="246"/>
    </location>
</feature>
<dbReference type="InterPro" id="IPR058625">
    <property type="entry name" value="MdtA-like_BSH"/>
</dbReference>
<dbReference type="GO" id="GO:0015679">
    <property type="term" value="P:plasma membrane copper ion transport"/>
    <property type="evidence" value="ECO:0007669"/>
    <property type="project" value="TreeGrafter"/>
</dbReference>
<keyword evidence="4" id="KW-0812">Transmembrane</keyword>
<dbReference type="Pfam" id="PF25917">
    <property type="entry name" value="BSH_RND"/>
    <property type="match status" value="1"/>
</dbReference>
<dbReference type="PANTHER" id="PTHR30097">
    <property type="entry name" value="CATION EFFLUX SYSTEM PROTEIN CUSB"/>
    <property type="match status" value="1"/>
</dbReference>
<organism evidence="8">
    <name type="scientific">Leptolyngbya sp. NK1-12</name>
    <dbReference type="NCBI Taxonomy" id="2547451"/>
    <lineage>
        <taxon>Bacteria</taxon>
        <taxon>Bacillati</taxon>
        <taxon>Cyanobacteriota</taxon>
        <taxon>Cyanophyceae</taxon>
        <taxon>Leptolyngbyales</taxon>
        <taxon>Leptolyngbyaceae</taxon>
        <taxon>Leptolyngbya group</taxon>
        <taxon>Leptolyngbya</taxon>
    </lineage>
</organism>
<gene>
    <name evidence="8" type="ORF">HJG54_35020</name>
</gene>
<dbReference type="InterPro" id="IPR006143">
    <property type="entry name" value="RND_pump_MFP"/>
</dbReference>
<keyword evidence="4" id="KW-0472">Membrane</keyword>
<dbReference type="Gene3D" id="2.40.50.100">
    <property type="match status" value="1"/>
</dbReference>
<dbReference type="GO" id="GO:0030313">
    <property type="term" value="C:cell envelope"/>
    <property type="evidence" value="ECO:0007669"/>
    <property type="project" value="TreeGrafter"/>
</dbReference>
<name>A0AA96WNE3_9CYAN</name>
<evidence type="ECO:0000256" key="1">
    <source>
        <dbReference type="ARBA" id="ARBA00009477"/>
    </source>
</evidence>
<dbReference type="InterPro" id="IPR058649">
    <property type="entry name" value="CzcB_C"/>
</dbReference>
<dbReference type="Pfam" id="PF25975">
    <property type="entry name" value="CzcB_C"/>
    <property type="match status" value="1"/>
</dbReference>
<dbReference type="PANTHER" id="PTHR30097:SF4">
    <property type="entry name" value="SLR6042 PROTEIN"/>
    <property type="match status" value="1"/>
</dbReference>
<feature type="domain" description="CzcB-like C-terminal circularly permuted SH3-like" evidence="7">
    <location>
        <begin position="391"/>
        <end position="446"/>
    </location>
</feature>
<evidence type="ECO:0000256" key="2">
    <source>
        <dbReference type="ARBA" id="ARBA00022448"/>
    </source>
</evidence>
<feature type="domain" description="CusB-like beta-barrel" evidence="6">
    <location>
        <begin position="310"/>
        <end position="381"/>
    </location>
</feature>
<dbReference type="Gene3D" id="2.40.30.170">
    <property type="match status" value="1"/>
</dbReference>
<dbReference type="Pfam" id="PF25954">
    <property type="entry name" value="Beta-barrel_RND_2"/>
    <property type="match status" value="1"/>
</dbReference>
<evidence type="ECO:0000259" key="7">
    <source>
        <dbReference type="Pfam" id="PF25975"/>
    </source>
</evidence>
<keyword evidence="8" id="KW-0614">Plasmid</keyword>
<evidence type="ECO:0000259" key="5">
    <source>
        <dbReference type="Pfam" id="PF25917"/>
    </source>
</evidence>
<evidence type="ECO:0000259" key="6">
    <source>
        <dbReference type="Pfam" id="PF25954"/>
    </source>
</evidence>
<dbReference type="GO" id="GO:0022857">
    <property type="term" value="F:transmembrane transporter activity"/>
    <property type="evidence" value="ECO:0007669"/>
    <property type="project" value="InterPro"/>
</dbReference>
<feature type="domain" description="Multidrug resistance protein MdtA-like barrel-sandwich hybrid" evidence="5">
    <location>
        <begin position="92"/>
        <end position="300"/>
    </location>
</feature>
<dbReference type="GO" id="GO:0060003">
    <property type="term" value="P:copper ion export"/>
    <property type="evidence" value="ECO:0007669"/>
    <property type="project" value="TreeGrafter"/>
</dbReference>
<reference evidence="8" key="1">
    <citation type="submission" date="2020-05" db="EMBL/GenBank/DDBJ databases">
        <authorList>
            <person name="Zhu T."/>
            <person name="Keshari N."/>
            <person name="Lu X."/>
        </authorList>
    </citation>
    <scope>NUCLEOTIDE SEQUENCE</scope>
    <source>
        <strain evidence="8">NK1-12</strain>
        <plasmid evidence="8">p1</plasmid>
    </source>
</reference>
<feature type="transmembrane region" description="Helical" evidence="4">
    <location>
        <begin position="480"/>
        <end position="503"/>
    </location>
</feature>
<dbReference type="NCBIfam" id="TIGR01730">
    <property type="entry name" value="RND_mfp"/>
    <property type="match status" value="1"/>
</dbReference>
<dbReference type="AlphaFoldDB" id="A0AA96WNE3"/>
<dbReference type="SUPFAM" id="SSF111369">
    <property type="entry name" value="HlyD-like secretion proteins"/>
    <property type="match status" value="2"/>
</dbReference>
<sequence>MALTLKHAGLLPSSRIVGTCLTLLLLTTSVRVLAHTGHGDEFNQNQSSQPAGAIAVDSTTAEQIGLKVEPVTRQSLAFGVQATGQIEASPSRRVEVTNPVGGTVVKLLVEPGDGVEAGQALAVITSGELAELRVTALENSAERQGDVQQAEANLRLAQQSYERQQQIAQTAVDQAKTELRVAQEQYDRDKELAEQGAIPRREFLESEAHLASARQAVTEAESRLAVLEARTEVERAQAALQVAQSRAQLSAGTYQTRLQQLGAEANPDGTITIRAPISGTIADRTVTLGQSAQDAGATLMSIVDDRTVLATANIYEKDLNQVSQGQRVRVTVSSLPNQIFEGRITTIGSVVEGENRVVPVKAELDNGDGILKPGMFAELEVLTDRTPEPVVAIPQSAIVEANGQPLVFVQNGNTFQPIEVVLGRQAGNLVEIESGLFEGDRVVTQRANQLYAQSLRGGSAEPEEAEATEVTEASGAGRTLPWWILLPGSGALAIGTFAAGAFWSNRRSRKQLAATLNSLEHLDDQHNGHHSVSKANHEAALLSADAHQPDSEV</sequence>
<comment type="similarity">
    <text evidence="1">Belongs to the membrane fusion protein (MFP) (TC 8.A.1) family.</text>
</comment>
<geneLocation type="plasmid" evidence="8">
    <name>p1</name>
</geneLocation>
<dbReference type="InterPro" id="IPR058792">
    <property type="entry name" value="Beta-barrel_RND_2"/>
</dbReference>
<evidence type="ECO:0000256" key="4">
    <source>
        <dbReference type="SAM" id="Phobius"/>
    </source>
</evidence>
<proteinExistence type="inferred from homology"/>
<dbReference type="FunFam" id="2.40.30.170:FF:000010">
    <property type="entry name" value="Efflux RND transporter periplasmic adaptor subunit"/>
    <property type="match status" value="1"/>
</dbReference>
<dbReference type="Gene3D" id="1.10.287.470">
    <property type="entry name" value="Helix hairpin bin"/>
    <property type="match status" value="2"/>
</dbReference>
<dbReference type="EMBL" id="CP053588">
    <property type="protein sequence ID" value="WNZ28115.1"/>
    <property type="molecule type" value="Genomic_DNA"/>
</dbReference>
<dbReference type="RefSeq" id="WP_316437148.1">
    <property type="nucleotide sequence ID" value="NZ_CP053588.1"/>
</dbReference>
<dbReference type="GO" id="GO:0016020">
    <property type="term" value="C:membrane"/>
    <property type="evidence" value="ECO:0007669"/>
    <property type="project" value="InterPro"/>
</dbReference>
<accession>A0AA96WNE3</accession>
<dbReference type="InterPro" id="IPR051909">
    <property type="entry name" value="MFP_Cation_Efflux"/>
</dbReference>
<dbReference type="Gene3D" id="2.40.420.20">
    <property type="match status" value="1"/>
</dbReference>
<protein>
    <submittedName>
        <fullName evidence="8">Efflux RND transporter periplasmic adaptor subunit</fullName>
    </submittedName>
</protein>
<keyword evidence="2" id="KW-0813">Transport</keyword>
<keyword evidence="4" id="KW-1133">Transmembrane helix</keyword>
<keyword evidence="3" id="KW-0175">Coiled coil</keyword>
<evidence type="ECO:0000313" key="8">
    <source>
        <dbReference type="EMBL" id="WNZ28115.1"/>
    </source>
</evidence>
<evidence type="ECO:0000256" key="3">
    <source>
        <dbReference type="SAM" id="Coils"/>
    </source>
</evidence>